<dbReference type="EMBL" id="JAUJFL010000002">
    <property type="protein sequence ID" value="KAK2611276.1"/>
    <property type="molecule type" value="Genomic_DNA"/>
</dbReference>
<feature type="region of interest" description="Disordered" evidence="1">
    <location>
        <begin position="1"/>
        <end position="29"/>
    </location>
</feature>
<evidence type="ECO:0000313" key="3">
    <source>
        <dbReference type="Proteomes" id="UP001265746"/>
    </source>
</evidence>
<dbReference type="Proteomes" id="UP001265746">
    <property type="component" value="Unassembled WGS sequence"/>
</dbReference>
<gene>
    <name evidence="2" type="ORF">N8I77_004631</name>
</gene>
<reference evidence="2" key="1">
    <citation type="submission" date="2023-06" db="EMBL/GenBank/DDBJ databases">
        <authorList>
            <person name="Noh H."/>
        </authorList>
    </citation>
    <scope>NUCLEOTIDE SEQUENCE</scope>
    <source>
        <strain evidence="2">DUCC20226</strain>
    </source>
</reference>
<proteinExistence type="predicted"/>
<evidence type="ECO:0000313" key="2">
    <source>
        <dbReference type="EMBL" id="KAK2611276.1"/>
    </source>
</evidence>
<feature type="compositionally biased region" description="Polar residues" evidence="1">
    <location>
        <begin position="1"/>
        <end position="23"/>
    </location>
</feature>
<name>A0AAD9W8T8_PHOAM</name>
<keyword evidence="3" id="KW-1185">Reference proteome</keyword>
<protein>
    <submittedName>
        <fullName evidence="2">Uncharacterized protein</fullName>
    </submittedName>
</protein>
<sequence>MLERPASSTKEANQPFPSGQSHVGNMASEPSNHRTVEFYLSSLWSWQPEGRNRILENLQGCELEKADFAWDDKRDWFRVQCLEADKDYVLKEYFKAQAEMESELKKKDMIQDDGSLIPNVENELIKTSRPALAVPNETIETDAPTESRDRREAVRRMDYFGGGCGYRQGLYTRKKRQVDDSDAAAYLF</sequence>
<evidence type="ECO:0000256" key="1">
    <source>
        <dbReference type="SAM" id="MobiDB-lite"/>
    </source>
</evidence>
<comment type="caution">
    <text evidence="2">The sequence shown here is derived from an EMBL/GenBank/DDBJ whole genome shotgun (WGS) entry which is preliminary data.</text>
</comment>
<accession>A0AAD9W8T8</accession>
<dbReference type="AlphaFoldDB" id="A0AAD9W8T8"/>
<organism evidence="2 3">
    <name type="scientific">Phomopsis amygdali</name>
    <name type="common">Fusicoccum amygdali</name>
    <dbReference type="NCBI Taxonomy" id="1214568"/>
    <lineage>
        <taxon>Eukaryota</taxon>
        <taxon>Fungi</taxon>
        <taxon>Dikarya</taxon>
        <taxon>Ascomycota</taxon>
        <taxon>Pezizomycotina</taxon>
        <taxon>Sordariomycetes</taxon>
        <taxon>Sordariomycetidae</taxon>
        <taxon>Diaporthales</taxon>
        <taxon>Diaporthaceae</taxon>
        <taxon>Diaporthe</taxon>
    </lineage>
</organism>